<proteinExistence type="predicted"/>
<keyword evidence="3" id="KW-1185">Reference proteome</keyword>
<feature type="region of interest" description="Disordered" evidence="1">
    <location>
        <begin position="1"/>
        <end position="32"/>
    </location>
</feature>
<sequence length="128" mass="13263">MHHFGGGGGGGGHGHGGGPHRENSIPDLGKSSNYDSMVGGRVQLEEAVEELAEVVLGVNLVLQYHLQHRLPEVQVRIVRLLLHRHPISADSPEPPHGGSRRRLVVVGEYGGGRGGGGGGGSVVVVVVP</sequence>
<dbReference type="OrthoDB" id="10419981at2759"/>
<reference evidence="3" key="1">
    <citation type="submission" date="2016-06" db="EMBL/GenBank/DDBJ databases">
        <title>Parallel loss of symbiosis genes in relatives of nitrogen-fixing non-legume Parasponia.</title>
        <authorList>
            <person name="Van Velzen R."/>
            <person name="Holmer R."/>
            <person name="Bu F."/>
            <person name="Rutten L."/>
            <person name="Van Zeijl A."/>
            <person name="Liu W."/>
            <person name="Santuari L."/>
            <person name="Cao Q."/>
            <person name="Sharma T."/>
            <person name="Shen D."/>
            <person name="Roswanjaya Y."/>
            <person name="Wardhani T."/>
            <person name="Kalhor M.S."/>
            <person name="Jansen J."/>
            <person name="Van den Hoogen J."/>
            <person name="Gungor B."/>
            <person name="Hartog M."/>
            <person name="Hontelez J."/>
            <person name="Verver J."/>
            <person name="Yang W.-C."/>
            <person name="Schijlen E."/>
            <person name="Repin R."/>
            <person name="Schilthuizen M."/>
            <person name="Schranz E."/>
            <person name="Heidstra R."/>
            <person name="Miyata K."/>
            <person name="Fedorova E."/>
            <person name="Kohlen W."/>
            <person name="Bisseling T."/>
            <person name="Smit S."/>
            <person name="Geurts R."/>
        </authorList>
    </citation>
    <scope>NUCLEOTIDE SEQUENCE [LARGE SCALE GENOMIC DNA]</scope>
    <source>
        <strain evidence="3">cv. WU1-14</strain>
    </source>
</reference>
<protein>
    <submittedName>
        <fullName evidence="2">Uncharacterized protein</fullName>
    </submittedName>
</protein>
<dbReference type="Proteomes" id="UP000237105">
    <property type="component" value="Unassembled WGS sequence"/>
</dbReference>
<gene>
    <name evidence="2" type="ORF">PanWU01x14_082460</name>
</gene>
<dbReference type="EMBL" id="JXTB01000052">
    <property type="protein sequence ID" value="PON70071.1"/>
    <property type="molecule type" value="Genomic_DNA"/>
</dbReference>
<dbReference type="AlphaFoldDB" id="A0A2P5D9V0"/>
<accession>A0A2P5D9V0</accession>
<feature type="compositionally biased region" description="Gly residues" evidence="1">
    <location>
        <begin position="1"/>
        <end position="17"/>
    </location>
</feature>
<evidence type="ECO:0000256" key="1">
    <source>
        <dbReference type="SAM" id="MobiDB-lite"/>
    </source>
</evidence>
<name>A0A2P5D9V0_PARAD</name>
<comment type="caution">
    <text evidence="2">The sequence shown here is derived from an EMBL/GenBank/DDBJ whole genome shotgun (WGS) entry which is preliminary data.</text>
</comment>
<organism evidence="2 3">
    <name type="scientific">Parasponia andersonii</name>
    <name type="common">Sponia andersonii</name>
    <dbReference type="NCBI Taxonomy" id="3476"/>
    <lineage>
        <taxon>Eukaryota</taxon>
        <taxon>Viridiplantae</taxon>
        <taxon>Streptophyta</taxon>
        <taxon>Embryophyta</taxon>
        <taxon>Tracheophyta</taxon>
        <taxon>Spermatophyta</taxon>
        <taxon>Magnoliopsida</taxon>
        <taxon>eudicotyledons</taxon>
        <taxon>Gunneridae</taxon>
        <taxon>Pentapetalae</taxon>
        <taxon>rosids</taxon>
        <taxon>fabids</taxon>
        <taxon>Rosales</taxon>
        <taxon>Cannabaceae</taxon>
        <taxon>Parasponia</taxon>
    </lineage>
</organism>
<evidence type="ECO:0000313" key="2">
    <source>
        <dbReference type="EMBL" id="PON70071.1"/>
    </source>
</evidence>
<evidence type="ECO:0000313" key="3">
    <source>
        <dbReference type="Proteomes" id="UP000237105"/>
    </source>
</evidence>